<dbReference type="AlphaFoldDB" id="A0AA39LGN6"/>
<evidence type="ECO:0000313" key="9">
    <source>
        <dbReference type="Proteomes" id="UP001175271"/>
    </source>
</evidence>
<keyword evidence="3 6" id="KW-0812">Transmembrane</keyword>
<dbReference type="InterPro" id="IPR026749">
    <property type="entry name" value="Tmem135"/>
</dbReference>
<accession>A0AA39LGN6</accession>
<dbReference type="InterPro" id="IPR031926">
    <property type="entry name" value="TMEM135_N"/>
</dbReference>
<evidence type="ECO:0000256" key="3">
    <source>
        <dbReference type="ARBA" id="ARBA00022692"/>
    </source>
</evidence>
<dbReference type="Pfam" id="PF15982">
    <property type="entry name" value="TMEM135_C_rich"/>
    <property type="match status" value="1"/>
</dbReference>
<evidence type="ECO:0000256" key="2">
    <source>
        <dbReference type="ARBA" id="ARBA00008924"/>
    </source>
</evidence>
<comment type="caution">
    <text evidence="8">The sequence shown here is derived from an EMBL/GenBank/DDBJ whole genome shotgun (WGS) entry which is preliminary data.</text>
</comment>
<protein>
    <recommendedName>
        <fullName evidence="7">Transmembrane protein 135 N-terminal domain-containing protein</fullName>
    </recommendedName>
</protein>
<dbReference type="PANTHER" id="PTHR12459">
    <property type="entry name" value="TRANSMEMBRANE PROTEIN 135-RELATED"/>
    <property type="match status" value="1"/>
</dbReference>
<evidence type="ECO:0000256" key="1">
    <source>
        <dbReference type="ARBA" id="ARBA00004127"/>
    </source>
</evidence>
<evidence type="ECO:0000259" key="7">
    <source>
        <dbReference type="Pfam" id="PF15982"/>
    </source>
</evidence>
<evidence type="ECO:0000256" key="6">
    <source>
        <dbReference type="SAM" id="Phobius"/>
    </source>
</evidence>
<gene>
    <name evidence="8" type="ORF">QR680_001771</name>
</gene>
<feature type="domain" description="Transmembrane protein 135 N-terminal" evidence="7">
    <location>
        <begin position="20"/>
        <end position="150"/>
    </location>
</feature>
<evidence type="ECO:0000256" key="4">
    <source>
        <dbReference type="ARBA" id="ARBA00022989"/>
    </source>
</evidence>
<keyword evidence="4 6" id="KW-1133">Transmembrane helix</keyword>
<keyword evidence="5 6" id="KW-0472">Membrane</keyword>
<evidence type="ECO:0000313" key="8">
    <source>
        <dbReference type="EMBL" id="KAK0396572.1"/>
    </source>
</evidence>
<dbReference type="EMBL" id="JAUCMV010000005">
    <property type="protein sequence ID" value="KAK0396572.1"/>
    <property type="molecule type" value="Genomic_DNA"/>
</dbReference>
<name>A0AA39LGN6_9BILA</name>
<keyword evidence="9" id="KW-1185">Reference proteome</keyword>
<comment type="subcellular location">
    <subcellularLocation>
        <location evidence="1">Endomembrane system</location>
        <topology evidence="1">Multi-pass membrane protein</topology>
    </subcellularLocation>
</comment>
<sequence>MTVLSKILGGTFGFKILTAECYEYAHTWNPNCHQAILDAVFDGWSFSFRTYATFYILSALISKRDPRKIKYDTLMKDILRSSLFLTTNLVGYLFWLCRLRQAMGFAIWPTAGFVNGWLSSYFAILLEKQKRRPMLALYLTNLASETLYRQFVNHGYLRTYKHGECVPFAIGLAGFIAMYKKKQLSDGLARILKFIFALNEQSDTIDTTSLHPLLIKYLTWVRHYFGKHERCEHPHSCPSAALEGTSRNFAIGFGVSSLITILKSIPTILRRPSQLPKLLFSFRNLRLPLFLALIPFLYHVTECSLKRTRMSDTAIHLISGSVSASSMVAYPSVSISMYIFWKLIETVYFKLTEQGRAPIIKHGDIILYTLSTGYVLGNAALEPQAIRKGYWNFLCGLTGQRVRLFNRRLFNAFGFDSQKMFEHFVPNLNPKYVTINPALYLPFKRV</sequence>
<organism evidence="8 9">
    <name type="scientific">Steinernema hermaphroditum</name>
    <dbReference type="NCBI Taxonomy" id="289476"/>
    <lineage>
        <taxon>Eukaryota</taxon>
        <taxon>Metazoa</taxon>
        <taxon>Ecdysozoa</taxon>
        <taxon>Nematoda</taxon>
        <taxon>Chromadorea</taxon>
        <taxon>Rhabditida</taxon>
        <taxon>Tylenchina</taxon>
        <taxon>Panagrolaimomorpha</taxon>
        <taxon>Strongyloidoidea</taxon>
        <taxon>Steinernematidae</taxon>
        <taxon>Steinernema</taxon>
    </lineage>
</organism>
<evidence type="ECO:0000256" key="5">
    <source>
        <dbReference type="ARBA" id="ARBA00023136"/>
    </source>
</evidence>
<dbReference type="Proteomes" id="UP001175271">
    <property type="component" value="Unassembled WGS sequence"/>
</dbReference>
<comment type="similarity">
    <text evidence="2">Belongs to the TMEM135 family.</text>
</comment>
<feature type="transmembrane region" description="Helical" evidence="6">
    <location>
        <begin position="102"/>
        <end position="126"/>
    </location>
</feature>
<feature type="transmembrane region" description="Helical" evidence="6">
    <location>
        <begin position="78"/>
        <end position="96"/>
    </location>
</feature>
<dbReference type="GO" id="GO:0012505">
    <property type="term" value="C:endomembrane system"/>
    <property type="evidence" value="ECO:0007669"/>
    <property type="project" value="UniProtKB-SubCell"/>
</dbReference>
<proteinExistence type="inferred from homology"/>
<reference evidence="8" key="1">
    <citation type="submission" date="2023-06" db="EMBL/GenBank/DDBJ databases">
        <title>Genomic analysis of the entomopathogenic nematode Steinernema hermaphroditum.</title>
        <authorList>
            <person name="Schwarz E.M."/>
            <person name="Heppert J.K."/>
            <person name="Baniya A."/>
            <person name="Schwartz H.T."/>
            <person name="Tan C.-H."/>
            <person name="Antoshechkin I."/>
            <person name="Sternberg P.W."/>
            <person name="Goodrich-Blair H."/>
            <person name="Dillman A.R."/>
        </authorList>
    </citation>
    <scope>NUCLEOTIDE SEQUENCE</scope>
    <source>
        <strain evidence="8">PS9179</strain>
        <tissue evidence="8">Whole animal</tissue>
    </source>
</reference>
<dbReference type="PANTHER" id="PTHR12459:SF15">
    <property type="entry name" value="TRANSMEMBRANE PROTEIN 135"/>
    <property type="match status" value="1"/>
</dbReference>